<feature type="non-terminal residue" evidence="1">
    <location>
        <position position="1"/>
    </location>
</feature>
<evidence type="ECO:0000313" key="2">
    <source>
        <dbReference type="Proteomes" id="UP000000311"/>
    </source>
</evidence>
<accession>E2AYJ6</accession>
<organism evidence="2">
    <name type="scientific">Camponotus floridanus</name>
    <name type="common">Florida carpenter ant</name>
    <dbReference type="NCBI Taxonomy" id="104421"/>
    <lineage>
        <taxon>Eukaryota</taxon>
        <taxon>Metazoa</taxon>
        <taxon>Ecdysozoa</taxon>
        <taxon>Arthropoda</taxon>
        <taxon>Hexapoda</taxon>
        <taxon>Insecta</taxon>
        <taxon>Pterygota</taxon>
        <taxon>Neoptera</taxon>
        <taxon>Endopterygota</taxon>
        <taxon>Hymenoptera</taxon>
        <taxon>Apocrita</taxon>
        <taxon>Aculeata</taxon>
        <taxon>Formicoidea</taxon>
        <taxon>Formicidae</taxon>
        <taxon>Formicinae</taxon>
        <taxon>Camponotus</taxon>
    </lineage>
</organism>
<keyword evidence="2" id="KW-1185">Reference proteome</keyword>
<gene>
    <name evidence="1" type="ORF">EAG_00071</name>
</gene>
<dbReference type="Proteomes" id="UP000000311">
    <property type="component" value="Unassembled WGS sequence"/>
</dbReference>
<protein>
    <recommendedName>
        <fullName evidence="3">DDE Tnp4 domain-containing protein</fullName>
    </recommendedName>
</protein>
<dbReference type="InParanoid" id="E2AYJ6"/>
<name>E2AYJ6_CAMFO</name>
<sequence length="69" mass="7998">KGDIFILDRGFRDVKKFLENEGYQVLMPALKGNRPQLTTQESNESRLITKLRWVIEAVHGIIGQKFKLL</sequence>
<dbReference type="OrthoDB" id="7446692at2759"/>
<proteinExistence type="predicted"/>
<dbReference type="EMBL" id="GL443914">
    <property type="protein sequence ID" value="EFN61493.1"/>
    <property type="molecule type" value="Genomic_DNA"/>
</dbReference>
<evidence type="ECO:0008006" key="3">
    <source>
        <dbReference type="Google" id="ProtNLM"/>
    </source>
</evidence>
<dbReference type="AlphaFoldDB" id="E2AYJ6"/>
<evidence type="ECO:0000313" key="1">
    <source>
        <dbReference type="EMBL" id="EFN61493.1"/>
    </source>
</evidence>
<reference evidence="1 2" key="1">
    <citation type="journal article" date="2010" name="Science">
        <title>Genomic comparison of the ants Camponotus floridanus and Harpegnathos saltator.</title>
        <authorList>
            <person name="Bonasio R."/>
            <person name="Zhang G."/>
            <person name="Ye C."/>
            <person name="Mutti N.S."/>
            <person name="Fang X."/>
            <person name="Qin N."/>
            <person name="Donahue G."/>
            <person name="Yang P."/>
            <person name="Li Q."/>
            <person name="Li C."/>
            <person name="Zhang P."/>
            <person name="Huang Z."/>
            <person name="Berger S.L."/>
            <person name="Reinberg D."/>
            <person name="Wang J."/>
            <person name="Liebig J."/>
        </authorList>
    </citation>
    <scope>NUCLEOTIDE SEQUENCE [LARGE SCALE GENOMIC DNA]</scope>
    <source>
        <strain evidence="2">C129</strain>
    </source>
</reference>
<feature type="non-terminal residue" evidence="1">
    <location>
        <position position="69"/>
    </location>
</feature>